<accession>A0A6A6VUD6</accession>
<dbReference type="RefSeq" id="XP_033595960.1">
    <property type="nucleotide sequence ID" value="XM_033739891.1"/>
</dbReference>
<sequence length="182" mass="19011">MRSTISTLSALTFLSLNLPTAVADQWFVSQLSTHFMGPNSGLPGATWPPGTGFNSSVTFTVEHQLDSVSESISGSCTASFIEKQPPTGWIDCTSDNTDEVLSWRFTPGSFVSEARFGIDVIGAQTESQAVSSASLSVSSNDLSAADSYLTCLGGAPLTGIHCNTDGQLSSSRTPIAMSVTSD</sequence>
<evidence type="ECO:0000256" key="1">
    <source>
        <dbReference type="SAM" id="SignalP"/>
    </source>
</evidence>
<dbReference type="OrthoDB" id="3922703at2759"/>
<keyword evidence="3" id="KW-1185">Reference proteome</keyword>
<reference evidence="2" key="1">
    <citation type="journal article" date="2020" name="Stud. Mycol.">
        <title>101 Dothideomycetes genomes: a test case for predicting lifestyles and emergence of pathogens.</title>
        <authorList>
            <person name="Haridas S."/>
            <person name="Albert R."/>
            <person name="Binder M."/>
            <person name="Bloem J."/>
            <person name="Labutti K."/>
            <person name="Salamov A."/>
            <person name="Andreopoulos B."/>
            <person name="Baker S."/>
            <person name="Barry K."/>
            <person name="Bills G."/>
            <person name="Bluhm B."/>
            <person name="Cannon C."/>
            <person name="Castanera R."/>
            <person name="Culley D."/>
            <person name="Daum C."/>
            <person name="Ezra D."/>
            <person name="Gonzalez J."/>
            <person name="Henrissat B."/>
            <person name="Kuo A."/>
            <person name="Liang C."/>
            <person name="Lipzen A."/>
            <person name="Lutzoni F."/>
            <person name="Magnuson J."/>
            <person name="Mondo S."/>
            <person name="Nolan M."/>
            <person name="Ohm R."/>
            <person name="Pangilinan J."/>
            <person name="Park H.-J."/>
            <person name="Ramirez L."/>
            <person name="Alfaro M."/>
            <person name="Sun H."/>
            <person name="Tritt A."/>
            <person name="Yoshinaga Y."/>
            <person name="Zwiers L.-H."/>
            <person name="Turgeon B."/>
            <person name="Goodwin S."/>
            <person name="Spatafora J."/>
            <person name="Crous P."/>
            <person name="Grigoriev I."/>
        </authorList>
    </citation>
    <scope>NUCLEOTIDE SEQUENCE</scope>
    <source>
        <strain evidence="2">CBS 121739</strain>
    </source>
</reference>
<evidence type="ECO:0000313" key="3">
    <source>
        <dbReference type="Proteomes" id="UP000799437"/>
    </source>
</evidence>
<feature type="signal peptide" evidence="1">
    <location>
        <begin position="1"/>
        <end position="23"/>
    </location>
</feature>
<organism evidence="2 3">
    <name type="scientific">Pseudovirgaria hyperparasitica</name>
    <dbReference type="NCBI Taxonomy" id="470096"/>
    <lineage>
        <taxon>Eukaryota</taxon>
        <taxon>Fungi</taxon>
        <taxon>Dikarya</taxon>
        <taxon>Ascomycota</taxon>
        <taxon>Pezizomycotina</taxon>
        <taxon>Dothideomycetes</taxon>
        <taxon>Dothideomycetes incertae sedis</taxon>
        <taxon>Acrospermales</taxon>
        <taxon>Acrospermaceae</taxon>
        <taxon>Pseudovirgaria</taxon>
    </lineage>
</organism>
<protein>
    <recommendedName>
        <fullName evidence="4">Ig-like domain-containing protein</fullName>
    </recommendedName>
</protein>
<evidence type="ECO:0008006" key="4">
    <source>
        <dbReference type="Google" id="ProtNLM"/>
    </source>
</evidence>
<keyword evidence="1" id="KW-0732">Signal</keyword>
<feature type="chain" id="PRO_5025442275" description="Ig-like domain-containing protein" evidence="1">
    <location>
        <begin position="24"/>
        <end position="182"/>
    </location>
</feature>
<evidence type="ECO:0000313" key="2">
    <source>
        <dbReference type="EMBL" id="KAF2753509.1"/>
    </source>
</evidence>
<gene>
    <name evidence="2" type="ORF">EJ05DRAFT_219849</name>
</gene>
<dbReference type="Proteomes" id="UP000799437">
    <property type="component" value="Unassembled WGS sequence"/>
</dbReference>
<dbReference type="EMBL" id="ML996584">
    <property type="protein sequence ID" value="KAF2753509.1"/>
    <property type="molecule type" value="Genomic_DNA"/>
</dbReference>
<proteinExistence type="predicted"/>
<dbReference type="AlphaFoldDB" id="A0A6A6VUD6"/>
<name>A0A6A6VUD6_9PEZI</name>
<dbReference type="GeneID" id="54480945"/>